<sequence length="90" mass="10619">MLFLGVSKKLSKNIKNSFEVMKKGLYLHPQKTGMFFGEQQVHAVRVFSVVLRGLKKLFQKKQKNIAWIKKGFYICTRLRDKRLRETKKSS</sequence>
<name>A0A3D6BU86_9FLAO</name>
<organism evidence="1 2">
    <name type="scientific">Xanthomarina gelatinilytica</name>
    <dbReference type="NCBI Taxonomy" id="1137281"/>
    <lineage>
        <taxon>Bacteria</taxon>
        <taxon>Pseudomonadati</taxon>
        <taxon>Bacteroidota</taxon>
        <taxon>Flavobacteriia</taxon>
        <taxon>Flavobacteriales</taxon>
        <taxon>Flavobacteriaceae</taxon>
        <taxon>Xanthomarina</taxon>
    </lineage>
</organism>
<evidence type="ECO:0000313" key="2">
    <source>
        <dbReference type="Proteomes" id="UP000263268"/>
    </source>
</evidence>
<gene>
    <name evidence="1" type="ORF">DHV22_13505</name>
</gene>
<reference evidence="1 2" key="1">
    <citation type="journal article" date="2018" name="Nat. Biotechnol.">
        <title>A standardized bacterial taxonomy based on genome phylogeny substantially revises the tree of life.</title>
        <authorList>
            <person name="Parks D.H."/>
            <person name="Chuvochina M."/>
            <person name="Waite D.W."/>
            <person name="Rinke C."/>
            <person name="Skarshewski A."/>
            <person name="Chaumeil P.A."/>
            <person name="Hugenholtz P."/>
        </authorList>
    </citation>
    <scope>NUCLEOTIDE SEQUENCE [LARGE SCALE GENOMIC DNA]</scope>
    <source>
        <strain evidence="1">UBA10227</strain>
    </source>
</reference>
<dbReference type="Proteomes" id="UP000263268">
    <property type="component" value="Unassembled WGS sequence"/>
</dbReference>
<dbReference type="AlphaFoldDB" id="A0A3D6BU86"/>
<comment type="caution">
    <text evidence="1">The sequence shown here is derived from an EMBL/GenBank/DDBJ whole genome shotgun (WGS) entry which is preliminary data.</text>
</comment>
<proteinExistence type="predicted"/>
<protein>
    <submittedName>
        <fullName evidence="1">Uncharacterized protein</fullName>
    </submittedName>
</protein>
<dbReference type="EMBL" id="DPRK01000213">
    <property type="protein sequence ID" value="HCY82528.1"/>
    <property type="molecule type" value="Genomic_DNA"/>
</dbReference>
<accession>A0A3D6BU86</accession>
<evidence type="ECO:0000313" key="1">
    <source>
        <dbReference type="EMBL" id="HCY82528.1"/>
    </source>
</evidence>